<proteinExistence type="predicted"/>
<feature type="signal peptide" evidence="1">
    <location>
        <begin position="1"/>
        <end position="24"/>
    </location>
</feature>
<dbReference type="Proteomes" id="UP000283255">
    <property type="component" value="Unassembled WGS sequence"/>
</dbReference>
<evidence type="ECO:0000256" key="1">
    <source>
        <dbReference type="SAM" id="SignalP"/>
    </source>
</evidence>
<reference evidence="2 3" key="1">
    <citation type="submission" date="2018-09" db="EMBL/GenBank/DDBJ databases">
        <authorList>
            <person name="Wang F."/>
        </authorList>
    </citation>
    <scope>NUCLEOTIDE SEQUENCE [LARGE SCALE GENOMIC DNA]</scope>
    <source>
        <strain evidence="2 3">PLHSC7-2</strain>
    </source>
</reference>
<dbReference type="OrthoDB" id="9886186at2"/>
<dbReference type="RefSeq" id="WP_119909505.1">
    <property type="nucleotide sequence ID" value="NZ_QZCH01000002.1"/>
</dbReference>
<evidence type="ECO:0008006" key="4">
    <source>
        <dbReference type="Google" id="ProtNLM"/>
    </source>
</evidence>
<organism evidence="2 3">
    <name type="scientific">Motilimonas pumila</name>
    <dbReference type="NCBI Taxonomy" id="2303987"/>
    <lineage>
        <taxon>Bacteria</taxon>
        <taxon>Pseudomonadati</taxon>
        <taxon>Pseudomonadota</taxon>
        <taxon>Gammaproteobacteria</taxon>
        <taxon>Alteromonadales</taxon>
        <taxon>Alteromonadales genera incertae sedis</taxon>
        <taxon>Motilimonas</taxon>
    </lineage>
</organism>
<reference evidence="2 3" key="2">
    <citation type="submission" date="2019-01" db="EMBL/GenBank/DDBJ databases">
        <title>Motilimonas pumilus sp. nov., isolated from the gut of sea cucumber (Apostichopus japonicus).</title>
        <authorList>
            <person name="Wang F.-Q."/>
            <person name="Ren L.-H."/>
            <person name="Lin Y.-W."/>
            <person name="Sun G.-H."/>
            <person name="Du Z.-J."/>
            <person name="Zhao J.-X."/>
            <person name="Liu X.-J."/>
            <person name="Liu L.-J."/>
        </authorList>
    </citation>
    <scope>NUCLEOTIDE SEQUENCE [LARGE SCALE GENOMIC DNA]</scope>
    <source>
        <strain evidence="2 3">PLHSC7-2</strain>
    </source>
</reference>
<dbReference type="AlphaFoldDB" id="A0A418YJ80"/>
<gene>
    <name evidence="2" type="ORF">D1Z90_04310</name>
</gene>
<keyword evidence="3" id="KW-1185">Reference proteome</keyword>
<evidence type="ECO:0000313" key="2">
    <source>
        <dbReference type="EMBL" id="RJG50705.1"/>
    </source>
</evidence>
<protein>
    <recommendedName>
        <fullName evidence="4">DUF3316 domain-containing protein</fullName>
    </recommendedName>
</protein>
<name>A0A418YJ80_9GAMM</name>
<comment type="caution">
    <text evidence="2">The sequence shown here is derived from an EMBL/GenBank/DDBJ whole genome shotgun (WGS) entry which is preliminary data.</text>
</comment>
<sequence length="111" mass="12004">MSYVTALFCGLILLAFAGPQSVHAEPVYPTDMSFDAAISQSIIDAKSSGYKEIVVSTTAGAFRGEYVQQTSEVLVLKQHTGNTHLKSGKEKLQLSYIRLDSIVAVSAYTLE</sequence>
<evidence type="ECO:0000313" key="3">
    <source>
        <dbReference type="Proteomes" id="UP000283255"/>
    </source>
</evidence>
<accession>A0A418YJ80</accession>
<dbReference type="EMBL" id="QZCH01000002">
    <property type="protein sequence ID" value="RJG50705.1"/>
    <property type="molecule type" value="Genomic_DNA"/>
</dbReference>
<feature type="chain" id="PRO_5019191282" description="DUF3316 domain-containing protein" evidence="1">
    <location>
        <begin position="25"/>
        <end position="111"/>
    </location>
</feature>
<keyword evidence="1" id="KW-0732">Signal</keyword>